<dbReference type="PANTHER" id="PTHR35450">
    <property type="entry name" value="REVERSE TRANSCRIPTASE DOMAIN-CONTAINING PROTEIN"/>
    <property type="match status" value="1"/>
</dbReference>
<organism evidence="2 3">
    <name type="scientific">Ceratitis capitata</name>
    <name type="common">Mediterranean fruit fly</name>
    <name type="synonym">Tephritis capitata</name>
    <dbReference type="NCBI Taxonomy" id="7213"/>
    <lineage>
        <taxon>Eukaryota</taxon>
        <taxon>Metazoa</taxon>
        <taxon>Ecdysozoa</taxon>
        <taxon>Arthropoda</taxon>
        <taxon>Hexapoda</taxon>
        <taxon>Insecta</taxon>
        <taxon>Pterygota</taxon>
        <taxon>Neoptera</taxon>
        <taxon>Endopterygota</taxon>
        <taxon>Diptera</taxon>
        <taxon>Brachycera</taxon>
        <taxon>Muscomorpha</taxon>
        <taxon>Tephritoidea</taxon>
        <taxon>Tephritidae</taxon>
        <taxon>Ceratitis</taxon>
        <taxon>Ceratitis</taxon>
    </lineage>
</organism>
<feature type="domain" description="Reverse transcriptase" evidence="1">
    <location>
        <begin position="475"/>
        <end position="762"/>
    </location>
</feature>
<dbReference type="SUPFAM" id="SSF56672">
    <property type="entry name" value="DNA/RNA polymerases"/>
    <property type="match status" value="1"/>
</dbReference>
<comment type="caution">
    <text evidence="2">The sequence shown here is derived from an EMBL/GenBank/DDBJ whole genome shotgun (WGS) entry which is preliminary data.</text>
</comment>
<reference evidence="2" key="1">
    <citation type="submission" date="2020-11" db="EMBL/GenBank/DDBJ databases">
        <authorList>
            <person name="Whitehead M."/>
        </authorList>
    </citation>
    <scope>NUCLEOTIDE SEQUENCE</scope>
    <source>
        <strain evidence="2">EGII</strain>
    </source>
</reference>
<dbReference type="OrthoDB" id="8019226at2759"/>
<dbReference type="GO" id="GO:0071897">
    <property type="term" value="P:DNA biosynthetic process"/>
    <property type="evidence" value="ECO:0007669"/>
    <property type="project" value="UniProtKB-ARBA"/>
</dbReference>
<gene>
    <name evidence="2" type="ORF">CCAP1982_LOCUS3129</name>
</gene>
<dbReference type="InterPro" id="IPR000477">
    <property type="entry name" value="RT_dom"/>
</dbReference>
<evidence type="ECO:0000313" key="2">
    <source>
        <dbReference type="EMBL" id="CAD6994376.1"/>
    </source>
</evidence>
<dbReference type="AlphaFoldDB" id="A0A811U8A8"/>
<dbReference type="Pfam" id="PF00078">
    <property type="entry name" value="RVT_1"/>
    <property type="match status" value="1"/>
</dbReference>
<accession>A0A811U8A8</accession>
<keyword evidence="3" id="KW-1185">Reference proteome</keyword>
<dbReference type="InterPro" id="IPR043502">
    <property type="entry name" value="DNA/RNA_pol_sf"/>
</dbReference>
<evidence type="ECO:0000313" key="3">
    <source>
        <dbReference type="Proteomes" id="UP000606786"/>
    </source>
</evidence>
<dbReference type="CDD" id="cd01650">
    <property type="entry name" value="RT_nLTR_like"/>
    <property type="match status" value="1"/>
</dbReference>
<dbReference type="Proteomes" id="UP000606786">
    <property type="component" value="Unassembled WGS sequence"/>
</dbReference>
<dbReference type="EMBL" id="CAJHJT010000001">
    <property type="protein sequence ID" value="CAD6994376.1"/>
    <property type="molecule type" value="Genomic_DNA"/>
</dbReference>
<dbReference type="PROSITE" id="PS50878">
    <property type="entry name" value="RT_POL"/>
    <property type="match status" value="1"/>
</dbReference>
<evidence type="ECO:0000259" key="1">
    <source>
        <dbReference type="PROSITE" id="PS50878"/>
    </source>
</evidence>
<name>A0A811U8A8_CERCA</name>
<dbReference type="PANTHER" id="PTHR35450:SF2">
    <property type="entry name" value="REVERSE TRANSCRIPTASE DOMAIN-CONTAINING PROTEIN"/>
    <property type="match status" value="1"/>
</dbReference>
<protein>
    <submittedName>
        <fullName evidence="2">(Mediterranean fruit fly) hypothetical protein</fullName>
    </submittedName>
</protein>
<proteinExistence type="predicted"/>
<sequence length="1179" mass="135588">MKANHLLGCKMVPQSLMEASDEYRNGQGRCGTQQPDHPIDGPAINTDQLTTLDVLPSQTVTTRAVSPGQRMKWTNEMNEHIMRSYYLITKNETTKTGYRTRLHELFQRKFPNIHVTVQRVGDQRSAIIRNKYISMRKLNELKQEVAKELSAEASTMSAVEIDEIISQNTGVLSTEPDNEILKKLEIEFQMAMVEFSGTDPTLRPIIPKQKATKSVAIAISTLNNDILPTFLSERVSTFEELQTAIYAAAITITRYTGGKLFPKAKGKPEKTEPPWKHRLKAQIQKLRAGLGRVTQYIHGNRSKNILNWYESLKKEYKIHSKQDPPNKYAEELLDTLRQKLAIKCNRLRRYTLSDKRKTANAAFQKIERSFYMKLKDNKTTDTAEIPTSAQIEQFWKPIWSSSVAHNTSATWISEECKRRENINTMEDITLHELDIKQAVENTHNWKAPGPDGIHNFWLKKLTSAHALIADHFSAFLRNEAQVPTFMMKGRTHLLPKDLKNTSDPSKYRPITCLCTLYKLLTSCIATKIYEHIKHHNIVATEQKGCIKNSKGCKEQLIIDSVAMEQAFHNQRNIYTAYIDYTKAFDSIPHSWLLKALEIYKVSPNIRELLCKTMSSWEVTLNLSHKNGLIKTAPIPIKRGIFQGDALSPLWFCLALNPLSSILNETNYGFNIKGSRSSQHKLSHLLYIDDIKLYASSERQLKTLLELTEDFSNDINMSFGIQKCRRLSVVSGKIVMRDFELSNNERISAMSENDTYKYLGLTQAKRMHHSEIVRVTTEEYIERVKSLLKSHLNGFNLFKAINTFAIPVLTYTFGTTKWSDTDLESVKRTTRTLLTKFGIHHPKSAVERVYLPRRQGGRGMVDITHLHRKCIHNLRLYFHEQQNQLHKVVCQSDLKYTPLNLSDTSMSDTPTDAQHFQSLLLQWKMKSIHGKYPYAIDQPEIDTKASNDWLCRPGIFSETEGFMCAIQDQVIATKNYKKYVIRAAIENDLCRRCQKQPETIHHITGACAPLAATEYLTRHNHVAKIVHQCLALRYGLITEERPYFKYTPQAVLESSLTKIYWDRSILTDHPTAHNRPDILLIEKREKRALLIDIGVPNTHNLQECYTEKCKKYHSLAYEIKDMWRLQNVEIIPIIVSSTGVIPKTLNKSLDKLEMMEKRHAIQKAVILSTTTIVRKFLNLN</sequence>